<comment type="caution">
    <text evidence="3">The sequence shown here is derived from an EMBL/GenBank/DDBJ whole genome shotgun (WGS) entry which is preliminary data.</text>
</comment>
<evidence type="ECO:0000313" key="3">
    <source>
        <dbReference type="EMBL" id="MFC5852958.1"/>
    </source>
</evidence>
<keyword evidence="4" id="KW-1185">Reference proteome</keyword>
<keyword evidence="2" id="KW-0812">Transmembrane</keyword>
<reference evidence="4" key="1">
    <citation type="journal article" date="2019" name="Int. J. Syst. Evol. Microbiol.">
        <title>The Global Catalogue of Microorganisms (GCM) 10K type strain sequencing project: providing services to taxonomists for standard genome sequencing and annotation.</title>
        <authorList>
            <consortium name="The Broad Institute Genomics Platform"/>
            <consortium name="The Broad Institute Genome Sequencing Center for Infectious Disease"/>
            <person name="Wu L."/>
            <person name="Ma J."/>
        </authorList>
    </citation>
    <scope>NUCLEOTIDE SEQUENCE [LARGE SCALE GENOMIC DNA]</scope>
    <source>
        <strain evidence="4">JCM 10411</strain>
    </source>
</reference>
<dbReference type="EMBL" id="JBHSOA010000028">
    <property type="protein sequence ID" value="MFC5852958.1"/>
    <property type="molecule type" value="Genomic_DNA"/>
</dbReference>
<evidence type="ECO:0000313" key="4">
    <source>
        <dbReference type="Proteomes" id="UP001596180"/>
    </source>
</evidence>
<organism evidence="3 4">
    <name type="scientific">Streptomyces chlorus</name>
    <dbReference type="NCBI Taxonomy" id="887452"/>
    <lineage>
        <taxon>Bacteria</taxon>
        <taxon>Bacillati</taxon>
        <taxon>Actinomycetota</taxon>
        <taxon>Actinomycetes</taxon>
        <taxon>Kitasatosporales</taxon>
        <taxon>Streptomycetaceae</taxon>
        <taxon>Streptomyces</taxon>
    </lineage>
</organism>
<feature type="transmembrane region" description="Helical" evidence="2">
    <location>
        <begin position="49"/>
        <end position="69"/>
    </location>
</feature>
<feature type="transmembrane region" description="Helical" evidence="2">
    <location>
        <begin position="18"/>
        <end position="37"/>
    </location>
</feature>
<feature type="region of interest" description="Disordered" evidence="1">
    <location>
        <begin position="85"/>
        <end position="128"/>
    </location>
</feature>
<sequence length="128" mass="13535">MTDPNFPPLAAPLEPSPLLAVVATVPVVALLLAGWLIRQSRTRTGGERSGIPAVWVAALAAIGCTAYSADTSRRFVADHLDMAGTAERAGTPRPWPPSTCPLPGRHSRGTRKQRVRHLHSTAGRSPTG</sequence>
<dbReference type="Proteomes" id="UP001596180">
    <property type="component" value="Unassembled WGS sequence"/>
</dbReference>
<evidence type="ECO:0000256" key="2">
    <source>
        <dbReference type="SAM" id="Phobius"/>
    </source>
</evidence>
<dbReference type="RefSeq" id="WP_381363062.1">
    <property type="nucleotide sequence ID" value="NZ_JBHSOA010000028.1"/>
</dbReference>
<gene>
    <name evidence="3" type="ORF">ACFPZI_14250</name>
</gene>
<name>A0ABW1DZ60_9ACTN</name>
<evidence type="ECO:0000256" key="1">
    <source>
        <dbReference type="SAM" id="MobiDB-lite"/>
    </source>
</evidence>
<keyword evidence="2" id="KW-1133">Transmembrane helix</keyword>
<proteinExistence type="predicted"/>
<keyword evidence="2" id="KW-0472">Membrane</keyword>
<accession>A0ABW1DZ60</accession>
<evidence type="ECO:0008006" key="5">
    <source>
        <dbReference type="Google" id="ProtNLM"/>
    </source>
</evidence>
<feature type="compositionally biased region" description="Basic residues" evidence="1">
    <location>
        <begin position="105"/>
        <end position="119"/>
    </location>
</feature>
<protein>
    <recommendedName>
        <fullName evidence="5">Integral membrane protein</fullName>
    </recommendedName>
</protein>